<evidence type="ECO:0000259" key="4">
    <source>
        <dbReference type="SMART" id="SM00646"/>
    </source>
</evidence>
<dbReference type="GO" id="GO:0008745">
    <property type="term" value="F:N-acetylmuramoyl-L-alanine amidase activity"/>
    <property type="evidence" value="ECO:0007669"/>
    <property type="project" value="UniProtKB-EC"/>
</dbReference>
<dbReference type="Gene3D" id="3.40.630.40">
    <property type="entry name" value="Zn-dependent exopeptidases"/>
    <property type="match status" value="1"/>
</dbReference>
<dbReference type="EMBL" id="DSAC01000096">
    <property type="protein sequence ID" value="HHO74516.1"/>
    <property type="molecule type" value="Genomic_DNA"/>
</dbReference>
<dbReference type="GO" id="GO:0009253">
    <property type="term" value="P:peptidoglycan catabolic process"/>
    <property type="evidence" value="ECO:0007669"/>
    <property type="project" value="InterPro"/>
</dbReference>
<dbReference type="Pfam" id="PF01520">
    <property type="entry name" value="Amidase_3"/>
    <property type="match status" value="1"/>
</dbReference>
<evidence type="ECO:0000313" key="5">
    <source>
        <dbReference type="EMBL" id="HHO74516.1"/>
    </source>
</evidence>
<feature type="domain" description="MurNAc-LAA" evidence="4">
    <location>
        <begin position="219"/>
        <end position="376"/>
    </location>
</feature>
<dbReference type="CDD" id="cd02696">
    <property type="entry name" value="MurNAc-LAA"/>
    <property type="match status" value="1"/>
</dbReference>
<dbReference type="EC" id="3.5.1.28" evidence="2"/>
<dbReference type="SMART" id="SM00646">
    <property type="entry name" value="Ami_3"/>
    <property type="match status" value="1"/>
</dbReference>
<evidence type="ECO:0000256" key="1">
    <source>
        <dbReference type="ARBA" id="ARBA00001561"/>
    </source>
</evidence>
<proteinExistence type="predicted"/>
<evidence type="ECO:0000256" key="3">
    <source>
        <dbReference type="ARBA" id="ARBA00022801"/>
    </source>
</evidence>
<dbReference type="GO" id="GO:0030288">
    <property type="term" value="C:outer membrane-bounded periplasmic space"/>
    <property type="evidence" value="ECO:0007669"/>
    <property type="project" value="TreeGrafter"/>
</dbReference>
<reference evidence="5" key="1">
    <citation type="journal article" date="2020" name="mSystems">
        <title>Genome- and Community-Level Interaction Insights into Carbon Utilization and Element Cycling Functions of Hydrothermarchaeota in Hydrothermal Sediment.</title>
        <authorList>
            <person name="Zhou Z."/>
            <person name="Liu Y."/>
            <person name="Xu W."/>
            <person name="Pan J."/>
            <person name="Luo Z.H."/>
            <person name="Li M."/>
        </authorList>
    </citation>
    <scope>NUCLEOTIDE SEQUENCE [LARGE SCALE GENOMIC DNA]</scope>
    <source>
        <strain evidence="5">SpSt-114</strain>
    </source>
</reference>
<comment type="catalytic activity">
    <reaction evidence="1">
        <text>Hydrolyzes the link between N-acetylmuramoyl residues and L-amino acid residues in certain cell-wall glycopeptides.</text>
        <dbReference type="EC" id="3.5.1.28"/>
    </reaction>
</comment>
<keyword evidence="3" id="KW-0378">Hydrolase</keyword>
<gene>
    <name evidence="5" type="ORF">ENN04_07800</name>
</gene>
<dbReference type="InterPro" id="IPR050695">
    <property type="entry name" value="N-acetylmuramoyl_amidase_3"/>
</dbReference>
<dbReference type="InterPro" id="IPR002508">
    <property type="entry name" value="MurNAc-LAA_cat"/>
</dbReference>
<dbReference type="PANTHER" id="PTHR30404">
    <property type="entry name" value="N-ACETYLMURAMOYL-L-ALANINE AMIDASE"/>
    <property type="match status" value="1"/>
</dbReference>
<sequence length="399" mass="45220">MFLRILITFSLLVWFSFGVQVAYREGNYPDKQRIVLQFERGVEYRVLLLDDPKRIVVDVMERVEVPKNIKARVGHHPWGTRFVFDMDYSEVKAFSLEAPFRIVLDVYKATTSPPQEDDLVAILDPTVLKIIGYQEVKGERERVISEKSKGQVITQKRVVVLDAGHGGHDPGAIGFKGIKEKDVNLAIVLKLAKLLEEDGRFRVVLTRRDDSFVPLQERANIALRNRADLFVSIHANASPKGISEHARGTYLFAISSEAAQRKKHAIVNNDQYAKLTLGTADIPYNVRRVMADLAMDVTLYDSVQFGNLVARNLKKYLDRHVEFKGIQRAGFAVLKTPGIPSLLVEVGYITNPQEALLMAREDFQYNFAKALYFAIVEYFFPGGVKEARRAYEAEAKLSQ</sequence>
<organism evidence="5">
    <name type="scientific">Thermocrinis ruber</name>
    <dbReference type="NCBI Taxonomy" id="75906"/>
    <lineage>
        <taxon>Bacteria</taxon>
        <taxon>Pseudomonadati</taxon>
        <taxon>Aquificota</taxon>
        <taxon>Aquificia</taxon>
        <taxon>Aquificales</taxon>
        <taxon>Aquificaceae</taxon>
        <taxon>Thermocrinis</taxon>
    </lineage>
</organism>
<dbReference type="AlphaFoldDB" id="A0A7C5X4H0"/>
<comment type="caution">
    <text evidence="5">The sequence shown here is derived from an EMBL/GenBank/DDBJ whole genome shotgun (WGS) entry which is preliminary data.</text>
</comment>
<accession>A0A7C5X4H0</accession>
<dbReference type="SUPFAM" id="SSF53187">
    <property type="entry name" value="Zn-dependent exopeptidases"/>
    <property type="match status" value="1"/>
</dbReference>
<evidence type="ECO:0000256" key="2">
    <source>
        <dbReference type="ARBA" id="ARBA00011901"/>
    </source>
</evidence>
<protein>
    <recommendedName>
        <fullName evidence="2">N-acetylmuramoyl-L-alanine amidase</fullName>
        <ecNumber evidence="2">3.5.1.28</ecNumber>
    </recommendedName>
</protein>
<name>A0A7C5X4H0_9AQUI</name>
<dbReference type="PANTHER" id="PTHR30404:SF0">
    <property type="entry name" value="N-ACETYLMURAMOYL-L-ALANINE AMIDASE AMIC"/>
    <property type="match status" value="1"/>
</dbReference>